<evidence type="ECO:0000256" key="16">
    <source>
        <dbReference type="SAM" id="SignalP"/>
    </source>
</evidence>
<dbReference type="InterPro" id="IPR011050">
    <property type="entry name" value="Pectin_lyase_fold/virulence"/>
</dbReference>
<evidence type="ECO:0000256" key="15">
    <source>
        <dbReference type="RuleBase" id="RU361169"/>
    </source>
</evidence>
<keyword evidence="18" id="KW-1185">Reference proteome</keyword>
<evidence type="ECO:0000313" key="17">
    <source>
        <dbReference type="EMBL" id="ORY37051.1"/>
    </source>
</evidence>
<reference evidence="17 18" key="1">
    <citation type="submission" date="2016-07" db="EMBL/GenBank/DDBJ databases">
        <title>Pervasive Adenine N6-methylation of Active Genes in Fungi.</title>
        <authorList>
            <consortium name="DOE Joint Genome Institute"/>
            <person name="Mondo S.J."/>
            <person name="Dannebaum R.O."/>
            <person name="Kuo R.C."/>
            <person name="Labutti K."/>
            <person name="Haridas S."/>
            <person name="Kuo A."/>
            <person name="Salamov A."/>
            <person name="Ahrendt S.R."/>
            <person name="Lipzen A."/>
            <person name="Sullivan W."/>
            <person name="Andreopoulos W.B."/>
            <person name="Clum A."/>
            <person name="Lindquist E."/>
            <person name="Daum C."/>
            <person name="Ramamoorthy G.K."/>
            <person name="Gryganskyi A."/>
            <person name="Culley D."/>
            <person name="Magnuson J.K."/>
            <person name="James T.Y."/>
            <person name="O'Malley M.A."/>
            <person name="Stajich J.E."/>
            <person name="Spatafora J.W."/>
            <person name="Visel A."/>
            <person name="Grigoriev I.V."/>
        </authorList>
    </citation>
    <scope>NUCLEOTIDE SEQUENCE [LARGE SCALE GENOMIC DNA]</scope>
    <source>
        <strain evidence="17 18">JEL800</strain>
    </source>
</reference>
<evidence type="ECO:0000256" key="13">
    <source>
        <dbReference type="ARBA" id="ARBA00037707"/>
    </source>
</evidence>
<dbReference type="PROSITE" id="PS00502">
    <property type="entry name" value="POLYGALACTURONASE"/>
    <property type="match status" value="1"/>
</dbReference>
<evidence type="ECO:0000256" key="8">
    <source>
        <dbReference type="ARBA" id="ARBA00023157"/>
    </source>
</evidence>
<protein>
    <recommendedName>
        <fullName evidence="3">endo-polygalacturonase</fullName>
        <ecNumber evidence="3">3.2.1.15</ecNumber>
    </recommendedName>
</protein>
<organism evidence="17 18">
    <name type="scientific">Rhizoclosmatium globosum</name>
    <dbReference type="NCBI Taxonomy" id="329046"/>
    <lineage>
        <taxon>Eukaryota</taxon>
        <taxon>Fungi</taxon>
        <taxon>Fungi incertae sedis</taxon>
        <taxon>Chytridiomycota</taxon>
        <taxon>Chytridiomycota incertae sedis</taxon>
        <taxon>Chytridiomycetes</taxon>
        <taxon>Chytridiales</taxon>
        <taxon>Chytriomycetaceae</taxon>
        <taxon>Rhizoclosmatium</taxon>
    </lineage>
</organism>
<dbReference type="AlphaFoldDB" id="A0A1Y2BQN4"/>
<dbReference type="InterPro" id="IPR000743">
    <property type="entry name" value="Glyco_hydro_28"/>
</dbReference>
<dbReference type="InterPro" id="IPR006626">
    <property type="entry name" value="PbH1"/>
</dbReference>
<evidence type="ECO:0000256" key="4">
    <source>
        <dbReference type="ARBA" id="ARBA00022525"/>
    </source>
</evidence>
<feature type="signal peptide" evidence="16">
    <location>
        <begin position="1"/>
        <end position="16"/>
    </location>
</feature>
<comment type="similarity">
    <text evidence="2 15">Belongs to the glycosyl hydrolase 28 family.</text>
</comment>
<evidence type="ECO:0000256" key="12">
    <source>
        <dbReference type="ARBA" id="ARBA00034074"/>
    </source>
</evidence>
<evidence type="ECO:0000256" key="11">
    <source>
        <dbReference type="ARBA" id="ARBA00023316"/>
    </source>
</evidence>
<comment type="function">
    <text evidence="13">Involved in maceration and soft-rotting of plant tissue. Hydrolyzes the 1,4-alpha glycosidic bonds of de-esterified pectate in the smooth region of the plant cell wall.</text>
</comment>
<keyword evidence="6" id="KW-0677">Repeat</keyword>
<dbReference type="EC" id="3.2.1.15" evidence="3"/>
<keyword evidence="7 15" id="KW-0378">Hydrolase</keyword>
<evidence type="ECO:0000256" key="14">
    <source>
        <dbReference type="PROSITE-ProRule" id="PRU10052"/>
    </source>
</evidence>
<comment type="catalytic activity">
    <reaction evidence="12">
        <text>(1,4-alpha-D-galacturonosyl)n+m + H2O = (1,4-alpha-D-galacturonosyl)n + (1,4-alpha-D-galacturonosyl)m.</text>
        <dbReference type="EC" id="3.2.1.15"/>
    </reaction>
</comment>
<evidence type="ECO:0000256" key="10">
    <source>
        <dbReference type="ARBA" id="ARBA00023295"/>
    </source>
</evidence>
<evidence type="ECO:0000256" key="1">
    <source>
        <dbReference type="ARBA" id="ARBA00004613"/>
    </source>
</evidence>
<accession>A0A1Y2BQN4</accession>
<keyword evidence="10 15" id="KW-0326">Glycosidase</keyword>
<dbReference type="PANTHER" id="PTHR31884:SF9">
    <property type="entry name" value="ENDOPOLYGALACTURONASE D-RELATED"/>
    <property type="match status" value="1"/>
</dbReference>
<evidence type="ECO:0000256" key="5">
    <source>
        <dbReference type="ARBA" id="ARBA00022729"/>
    </source>
</evidence>
<evidence type="ECO:0000256" key="2">
    <source>
        <dbReference type="ARBA" id="ARBA00008834"/>
    </source>
</evidence>
<sequence>MRFLAITLLAALSINAAPVTTKTKHHGNTGHHEKTTLVVPPVHTTTAAHVVHPVTTAAVVHKPVTTAAAPVPTTTADAVVVPPSKPVGNACVISAYNGVSACASSKNILVKGPFTVPANQVLNFNLVAGAVVTVSGTITFAKGNLDTSNFLVTISGAGVTFTSDPTNPGILYGNGQLYWDGKGGNGGVPKPKFVKVLTTGNSVISHLKIVNAPVHIFSVGGSDTIIDHITIDNSAGVSLGHNTDAFDVSATNVVVQNSVVHNQDDCLAVNHGTGIKFLNNICVGGHGISIGSVQSGSIVDNVHVQNCTIADSSNGVRIKTTYGATSGKVSNIVYEDITLSNISGMGIVVRQDYLNGGPKGVAVSKMPIAGLTLTNIHGTMKSGNSVFVLCAPGMCTDFTFTEINISPVKAACSGISPLPTGCQ</sequence>
<evidence type="ECO:0000256" key="3">
    <source>
        <dbReference type="ARBA" id="ARBA00012736"/>
    </source>
</evidence>
<dbReference type="SUPFAM" id="SSF51126">
    <property type="entry name" value="Pectin lyase-like"/>
    <property type="match status" value="1"/>
</dbReference>
<feature type="chain" id="PRO_5012485947" description="endo-polygalacturonase" evidence="16">
    <location>
        <begin position="17"/>
        <end position="423"/>
    </location>
</feature>
<dbReference type="GO" id="GO:0071555">
    <property type="term" value="P:cell wall organization"/>
    <property type="evidence" value="ECO:0007669"/>
    <property type="project" value="UniProtKB-KW"/>
</dbReference>
<feature type="active site" evidence="14">
    <location>
        <position position="286"/>
    </location>
</feature>
<dbReference type="GO" id="GO:0004650">
    <property type="term" value="F:polygalacturonase activity"/>
    <property type="evidence" value="ECO:0007669"/>
    <property type="project" value="UniProtKB-EC"/>
</dbReference>
<name>A0A1Y2BQN4_9FUNG</name>
<dbReference type="Pfam" id="PF00295">
    <property type="entry name" value="Glyco_hydro_28"/>
    <property type="match status" value="1"/>
</dbReference>
<dbReference type="EMBL" id="MCGO01000052">
    <property type="protein sequence ID" value="ORY37051.1"/>
    <property type="molecule type" value="Genomic_DNA"/>
</dbReference>
<dbReference type="Proteomes" id="UP000193642">
    <property type="component" value="Unassembled WGS sequence"/>
</dbReference>
<dbReference type="PANTHER" id="PTHR31884">
    <property type="entry name" value="POLYGALACTURONASE"/>
    <property type="match status" value="1"/>
</dbReference>
<evidence type="ECO:0000256" key="6">
    <source>
        <dbReference type="ARBA" id="ARBA00022737"/>
    </source>
</evidence>
<comment type="caution">
    <text evidence="17">The sequence shown here is derived from an EMBL/GenBank/DDBJ whole genome shotgun (WGS) entry which is preliminary data.</text>
</comment>
<comment type="subcellular location">
    <subcellularLocation>
        <location evidence="1">Secreted</location>
    </subcellularLocation>
</comment>
<dbReference type="STRING" id="329046.A0A1Y2BQN4"/>
<keyword evidence="5 16" id="KW-0732">Signal</keyword>
<dbReference type="GO" id="GO:0045490">
    <property type="term" value="P:pectin catabolic process"/>
    <property type="evidence" value="ECO:0007669"/>
    <property type="project" value="EnsemblFungi"/>
</dbReference>
<dbReference type="InterPro" id="IPR012334">
    <property type="entry name" value="Pectin_lyas_fold"/>
</dbReference>
<keyword evidence="8" id="KW-1015">Disulfide bond</keyword>
<dbReference type="Gene3D" id="2.160.20.10">
    <property type="entry name" value="Single-stranded right-handed beta-helix, Pectin lyase-like"/>
    <property type="match status" value="1"/>
</dbReference>
<dbReference type="GO" id="GO:0005576">
    <property type="term" value="C:extracellular region"/>
    <property type="evidence" value="ECO:0007669"/>
    <property type="project" value="UniProtKB-SubCell"/>
</dbReference>
<evidence type="ECO:0000256" key="9">
    <source>
        <dbReference type="ARBA" id="ARBA00023180"/>
    </source>
</evidence>
<gene>
    <name evidence="17" type="ORF">BCR33DRAFT_854919</name>
</gene>
<keyword evidence="9" id="KW-0325">Glycoprotein</keyword>
<dbReference type="OrthoDB" id="2131404at2759"/>
<proteinExistence type="inferred from homology"/>
<evidence type="ECO:0000313" key="18">
    <source>
        <dbReference type="Proteomes" id="UP000193642"/>
    </source>
</evidence>
<dbReference type="SMART" id="SM00710">
    <property type="entry name" value="PbH1"/>
    <property type="match status" value="5"/>
</dbReference>
<evidence type="ECO:0000256" key="7">
    <source>
        <dbReference type="ARBA" id="ARBA00022801"/>
    </source>
</evidence>
<keyword evidence="11" id="KW-0961">Cell wall biogenesis/degradation</keyword>
<dbReference type="InterPro" id="IPR050434">
    <property type="entry name" value="Glycosyl_hydrlase_28"/>
</dbReference>
<keyword evidence="4" id="KW-0964">Secreted</keyword>